<protein>
    <submittedName>
        <fullName evidence="1">Uncharacterized protein</fullName>
    </submittedName>
</protein>
<dbReference type="RefSeq" id="WP_165374080.1">
    <property type="nucleotide sequence ID" value="NZ_CP012672.1"/>
</dbReference>
<evidence type="ECO:0000313" key="1">
    <source>
        <dbReference type="EMBL" id="AUX32168.1"/>
    </source>
</evidence>
<gene>
    <name evidence="1" type="ORF">SOCE836_043050</name>
</gene>
<sequence length="215" mass="22938">MDRARPSPSICLNGRDGLRSTYLPSLSAPVQMTCTADETPVGDIDSRHKDDINMNYEPTVNPVASGGYAWVVFTSRRLYGNAATIPPFCSDPRGVDLVENITTKKLWVAAIDLDATPGTDPSHPAFYLPAQELLAGNARGFWVLDPCRSEGAPCDTGDQCCGGYCQPGSDGELICSNAPPDGQCSQPQERCETAADCCDPTNRCINGFCAVEGPL</sequence>
<name>A0A4P2QQB7_SORCE</name>
<proteinExistence type="predicted"/>
<dbReference type="EMBL" id="CP012672">
    <property type="protein sequence ID" value="AUX32168.1"/>
    <property type="molecule type" value="Genomic_DNA"/>
</dbReference>
<dbReference type="AlphaFoldDB" id="A0A4P2QQB7"/>
<reference evidence="1 2" key="1">
    <citation type="submission" date="2015-09" db="EMBL/GenBank/DDBJ databases">
        <title>Sorangium comparison.</title>
        <authorList>
            <person name="Zaburannyi N."/>
            <person name="Bunk B."/>
            <person name="Overmann J."/>
            <person name="Mueller R."/>
        </authorList>
    </citation>
    <scope>NUCLEOTIDE SEQUENCE [LARGE SCALE GENOMIC DNA]</scope>
    <source>
        <strain evidence="1 2">So ce836</strain>
    </source>
</reference>
<organism evidence="1 2">
    <name type="scientific">Sorangium cellulosum</name>
    <name type="common">Polyangium cellulosum</name>
    <dbReference type="NCBI Taxonomy" id="56"/>
    <lineage>
        <taxon>Bacteria</taxon>
        <taxon>Pseudomonadati</taxon>
        <taxon>Myxococcota</taxon>
        <taxon>Polyangia</taxon>
        <taxon>Polyangiales</taxon>
        <taxon>Polyangiaceae</taxon>
        <taxon>Sorangium</taxon>
    </lineage>
</organism>
<accession>A0A4P2QQB7</accession>
<evidence type="ECO:0000313" key="2">
    <source>
        <dbReference type="Proteomes" id="UP000295497"/>
    </source>
</evidence>
<dbReference type="Proteomes" id="UP000295497">
    <property type="component" value="Chromosome"/>
</dbReference>